<sequence length="729" mass="81099">MSQRIFNTGVLKSAWRQIKAVIEAELEEDHMQDRTRNEVTTGLYEYETLKGHVLPLRLVELLPGTRQEDITCRMYETSLDKCAGSYEALSYVWGDDSEKTPIQIDGRTLEIGPNLRLALFNLRLPDKPRTLWVDAICIRQDCTNERNKQVAFMDEIYRRARRTVVWLCDEVKGETSAAISMLEALAEDAISRSHKRSSHGDGNGEGEKIVHLNNLPVSMIEKVGVTDPMFDRYQNDATAIHLLRNWDHLRIGVNHGLDLGIWTPISMGIMRDPIITPFLSLQWLRLKRQTQDPKEPPGQVLLNLLFQCRFRQASDPHDKIYSLLGLIASTGSNPLVAPIPANSPLGIKPDYSSPVNTIYTHVARQMILVSNTLDVLGGCKGSPPTAALDPGFTLPSWVPDWSTAQSASPLLHDALGEQRTTHATAYSKALPQFIDTGNSTLLLHAHEIASLTALASPLAHPAADSIKMTRDLDKWLDKMDGAVISLGYLWGLLGQVWKSLSNIYEAAMAIVPLLVTFAKWEAFATEVSPTNPSPGVAGSVPGPDPSPSNLITAPVYEVKELDIPATPEEEPEDRLAVYWQTLCTGTYDTATAAPEMGRKIASQKLFYSWRASLAPFYLLNRWNADRMLRPLGFVGYAIKTYRMFSEFPRFLEGSYGRRLGRADNGYLCLVPATAEVGDKVILARGGRVPLVVREDGGTGYWRLVGEAYVHGIMDGEAWEGDKCKEFQVR</sequence>
<dbReference type="OrthoDB" id="4341849at2759"/>
<protein>
    <submittedName>
        <fullName evidence="2">Heterokaryon incompatibility</fullName>
    </submittedName>
</protein>
<gene>
    <name evidence="2" type="ORF">PEX2_099410</name>
</gene>
<dbReference type="InterPro" id="IPR010730">
    <property type="entry name" value="HET"/>
</dbReference>
<organism evidence="2 3">
    <name type="scientific">Penicillium expansum</name>
    <name type="common">Blue mold rot fungus</name>
    <dbReference type="NCBI Taxonomy" id="27334"/>
    <lineage>
        <taxon>Eukaryota</taxon>
        <taxon>Fungi</taxon>
        <taxon>Dikarya</taxon>
        <taxon>Ascomycota</taxon>
        <taxon>Pezizomycotina</taxon>
        <taxon>Eurotiomycetes</taxon>
        <taxon>Eurotiomycetidae</taxon>
        <taxon>Eurotiales</taxon>
        <taxon>Aspergillaceae</taxon>
        <taxon>Penicillium</taxon>
    </lineage>
</organism>
<proteinExistence type="predicted"/>
<reference evidence="2 3" key="1">
    <citation type="journal article" date="2015" name="Mol. Plant Microbe Interact.">
        <title>Genome, transcriptome, and functional analyses of Penicillium expansum provide new insights into secondary metabolism and pathogenicity.</title>
        <authorList>
            <person name="Ballester A.R."/>
            <person name="Marcet-Houben M."/>
            <person name="Levin E."/>
            <person name="Sela N."/>
            <person name="Selma-Lazaro C."/>
            <person name="Carmona L."/>
            <person name="Wisniewski M."/>
            <person name="Droby S."/>
            <person name="Gonzalez-Candelas L."/>
            <person name="Gabaldon T."/>
        </authorList>
    </citation>
    <scope>NUCLEOTIDE SEQUENCE [LARGE SCALE GENOMIC DNA]</scope>
    <source>
        <strain evidence="2 3">MD-8</strain>
    </source>
</reference>
<dbReference type="Proteomes" id="UP000030143">
    <property type="component" value="Unassembled WGS sequence"/>
</dbReference>
<evidence type="ECO:0000313" key="3">
    <source>
        <dbReference type="Proteomes" id="UP000030143"/>
    </source>
</evidence>
<dbReference type="GeneID" id="27682631"/>
<dbReference type="InterPro" id="IPR052895">
    <property type="entry name" value="HetReg/Transcr_Mod"/>
</dbReference>
<accession>A0A0A2I2P9</accession>
<evidence type="ECO:0000259" key="1">
    <source>
        <dbReference type="Pfam" id="PF06985"/>
    </source>
</evidence>
<dbReference type="RefSeq" id="XP_016601909.1">
    <property type="nucleotide sequence ID" value="XM_016747211.1"/>
</dbReference>
<name>A0A0A2I2P9_PENEN</name>
<dbReference type="PANTHER" id="PTHR24148">
    <property type="entry name" value="ANKYRIN REPEAT DOMAIN-CONTAINING PROTEIN 39 HOMOLOG-RELATED"/>
    <property type="match status" value="1"/>
</dbReference>
<feature type="domain" description="Heterokaryon incompatibility" evidence="1">
    <location>
        <begin position="86"/>
        <end position="199"/>
    </location>
</feature>
<dbReference type="Pfam" id="PF06985">
    <property type="entry name" value="HET"/>
    <property type="match status" value="1"/>
</dbReference>
<dbReference type="PhylomeDB" id="A0A0A2I2P9"/>
<dbReference type="VEuPathDB" id="FungiDB:PEXP_004120"/>
<dbReference type="AlphaFoldDB" id="A0A0A2I2P9"/>
<evidence type="ECO:0000313" key="2">
    <source>
        <dbReference type="EMBL" id="KGO60925.1"/>
    </source>
</evidence>
<comment type="caution">
    <text evidence="2">The sequence shown here is derived from an EMBL/GenBank/DDBJ whole genome shotgun (WGS) entry which is preliminary data.</text>
</comment>
<dbReference type="EMBL" id="JQFZ01000060">
    <property type="protein sequence ID" value="KGO60925.1"/>
    <property type="molecule type" value="Genomic_DNA"/>
</dbReference>
<dbReference type="PANTHER" id="PTHR24148:SF64">
    <property type="entry name" value="HETEROKARYON INCOMPATIBILITY DOMAIN-CONTAINING PROTEIN"/>
    <property type="match status" value="1"/>
</dbReference>
<dbReference type="STRING" id="27334.A0A0A2I2P9"/>
<dbReference type="Pfam" id="PF26639">
    <property type="entry name" value="Het-6_barrel"/>
    <property type="match status" value="1"/>
</dbReference>
<keyword evidence="3" id="KW-1185">Reference proteome</keyword>
<dbReference type="HOGENOM" id="CLU_004184_7_4_1"/>